<evidence type="ECO:0000256" key="7">
    <source>
        <dbReference type="ARBA" id="ARBA00023137"/>
    </source>
</evidence>
<dbReference type="NCBIfam" id="TIGR01007">
    <property type="entry name" value="eps_fam"/>
    <property type="match status" value="1"/>
</dbReference>
<dbReference type="PANTHER" id="PTHR32309">
    <property type="entry name" value="TYROSINE-PROTEIN KINASE"/>
    <property type="match status" value="1"/>
</dbReference>
<comment type="caution">
    <text evidence="13">The sequence shown here is derived from an EMBL/GenBank/DDBJ whole genome shotgun (WGS) entry which is preliminary data.</text>
</comment>
<organism evidence="13">
    <name type="scientific">Tolypothrix bouteillei VB521301</name>
    <dbReference type="NCBI Taxonomy" id="1479485"/>
    <lineage>
        <taxon>Bacteria</taxon>
        <taxon>Bacillati</taxon>
        <taxon>Cyanobacteriota</taxon>
        <taxon>Cyanophyceae</taxon>
        <taxon>Nostocales</taxon>
        <taxon>Tolypothrichaceae</taxon>
        <taxon>Tolypothrix</taxon>
    </lineage>
</organism>
<comment type="similarity">
    <text evidence="1">Belongs to the CpsD/CapB family.</text>
</comment>
<sequence>MEDYVQIWFILRRRWLPASIVFLAVFLLSVVKTMQDTPIYQASGQLLFKKNTTSSLTGVGSQLGQLETSVRGNPLDNEAAILRSLPLAERAIAALRLSQSPQVLLKELQVSNIKGTDILELSYVGTEPKKAASIVNTLMRIYIENDINANRAQTRSARDFIAQQLPIRKAALQAAEETLQRFKQRNRVLDLKAEAASSVNILSELDRQVAAARSDFAAQTARKESIQSMFGVSSQEAVIAGFVGESPTTISVLGQLQEAQQKLEVSRLRLTNAHPTVINLKEQVNILNKELKRRIEQSFIGKAGRFNQIKDPEKIVQLRTLGLQQGILQSFAGAEAERLSLQVRLKALDRVIDSYRQRANTLPQLELQQRQIEREIAATEASYKNLLDRYQELQVAENQEVGNARIITPALVPGQPIKSRQYVNLLQGLVGGIVLASAAAWLLEKVDGTVKTSKSARDLLASYPVLAIVPPFPHRNLIHAVPEVIVRNNPDSPVSEAFQMLQTNLRFFNSDRPIKVIVVASSVPKEGKSTVAVNLAVAMSQLGRRVLLIDGDLRHPSQHKIWEIPNERGLSSVLTSESSLEESIVEVQPNLQVLTAGVATRNPVALLDSSQMAVLVAQVAQTYDFVIIDTPPLTVAADATILGKISNGVLFVVRPGVADSSNIELSKDLLEKAGQHVLGVAINAAQTKTATYSVSAARV</sequence>
<evidence type="ECO:0000256" key="8">
    <source>
        <dbReference type="ARBA" id="ARBA00051245"/>
    </source>
</evidence>
<keyword evidence="9" id="KW-0175">Coiled coil</keyword>
<keyword evidence="7" id="KW-0829">Tyrosine-protein kinase</keyword>
<keyword evidence="3 12" id="KW-0808">Transferase</keyword>
<dbReference type="GO" id="GO:0042802">
    <property type="term" value="F:identical protein binding"/>
    <property type="evidence" value="ECO:0007669"/>
    <property type="project" value="UniProtKB-ARBA"/>
</dbReference>
<dbReference type="FunFam" id="3.40.50.300:FF:000527">
    <property type="entry name" value="Tyrosine-protein kinase etk"/>
    <property type="match status" value="1"/>
</dbReference>
<evidence type="ECO:0000256" key="9">
    <source>
        <dbReference type="SAM" id="Coils"/>
    </source>
</evidence>
<keyword evidence="6" id="KW-0067">ATP-binding</keyword>
<dbReference type="RefSeq" id="WP_038085763.1">
    <property type="nucleotide sequence ID" value="NZ_JHEG04000001.1"/>
</dbReference>
<dbReference type="OrthoDB" id="9758283at2"/>
<dbReference type="InterPro" id="IPR032807">
    <property type="entry name" value="GNVR"/>
</dbReference>
<keyword evidence="14" id="KW-1185">Reference proteome</keyword>
<dbReference type="Pfam" id="PF13807">
    <property type="entry name" value="GNVR"/>
    <property type="match status" value="1"/>
</dbReference>
<dbReference type="AlphaFoldDB" id="A0A0C1N3D4"/>
<dbReference type="GO" id="GO:0005524">
    <property type="term" value="F:ATP binding"/>
    <property type="evidence" value="ECO:0007669"/>
    <property type="project" value="UniProtKB-KW"/>
</dbReference>
<comment type="catalytic activity">
    <reaction evidence="8">
        <text>L-tyrosyl-[protein] + ATP = O-phospho-L-tyrosyl-[protein] + ADP + H(+)</text>
        <dbReference type="Rhea" id="RHEA:10596"/>
        <dbReference type="Rhea" id="RHEA-COMP:10136"/>
        <dbReference type="Rhea" id="RHEA-COMP:20101"/>
        <dbReference type="ChEBI" id="CHEBI:15378"/>
        <dbReference type="ChEBI" id="CHEBI:30616"/>
        <dbReference type="ChEBI" id="CHEBI:46858"/>
        <dbReference type="ChEBI" id="CHEBI:61978"/>
        <dbReference type="ChEBI" id="CHEBI:456216"/>
        <dbReference type="EC" id="2.7.10.2"/>
    </reaction>
</comment>
<dbReference type="EMBL" id="JHEG02000059">
    <property type="protein sequence ID" value="KIE06941.1"/>
    <property type="molecule type" value="Genomic_DNA"/>
</dbReference>
<feature type="domain" description="AAA" evidence="10">
    <location>
        <begin position="515"/>
        <end position="642"/>
    </location>
</feature>
<evidence type="ECO:0000256" key="5">
    <source>
        <dbReference type="ARBA" id="ARBA00022777"/>
    </source>
</evidence>
<gene>
    <name evidence="13" type="ORF">DA73_0237570</name>
    <name evidence="12" type="ORF">DA73_0400032480</name>
</gene>
<dbReference type="EMBL" id="JHEG04000001">
    <property type="protein sequence ID" value="KAF3889664.1"/>
    <property type="molecule type" value="Genomic_DNA"/>
</dbReference>
<dbReference type="PANTHER" id="PTHR32309:SF13">
    <property type="entry name" value="FERRIC ENTEROBACTIN TRANSPORT PROTEIN FEPE"/>
    <property type="match status" value="1"/>
</dbReference>
<evidence type="ECO:0000256" key="2">
    <source>
        <dbReference type="ARBA" id="ARBA00011903"/>
    </source>
</evidence>
<dbReference type="InterPro" id="IPR005702">
    <property type="entry name" value="Wzc-like_C"/>
</dbReference>
<dbReference type="GO" id="GO:0004715">
    <property type="term" value="F:non-membrane spanning protein tyrosine kinase activity"/>
    <property type="evidence" value="ECO:0007669"/>
    <property type="project" value="UniProtKB-EC"/>
</dbReference>
<protein>
    <recommendedName>
        <fullName evidence="2">non-specific protein-tyrosine kinase</fullName>
        <ecNumber evidence="2">2.7.10.2</ecNumber>
    </recommendedName>
</protein>
<name>A0A0C1N3D4_9CYAN</name>
<dbReference type="SUPFAM" id="SSF52540">
    <property type="entry name" value="P-loop containing nucleoside triphosphate hydrolases"/>
    <property type="match status" value="1"/>
</dbReference>
<evidence type="ECO:0000259" key="10">
    <source>
        <dbReference type="Pfam" id="PF13614"/>
    </source>
</evidence>
<dbReference type="STRING" id="1479485.DA73_0237570"/>
<dbReference type="EC" id="2.7.10.2" evidence="2"/>
<dbReference type="Gene3D" id="3.40.50.300">
    <property type="entry name" value="P-loop containing nucleotide triphosphate hydrolases"/>
    <property type="match status" value="1"/>
</dbReference>
<proteinExistence type="inferred from homology"/>
<feature type="domain" description="Tyrosine-protein kinase G-rich" evidence="11">
    <location>
        <begin position="371"/>
        <end position="440"/>
    </location>
</feature>
<evidence type="ECO:0000313" key="12">
    <source>
        <dbReference type="EMBL" id="KAF3889664.1"/>
    </source>
</evidence>
<evidence type="ECO:0000256" key="6">
    <source>
        <dbReference type="ARBA" id="ARBA00022840"/>
    </source>
</evidence>
<dbReference type="InterPro" id="IPR050445">
    <property type="entry name" value="Bact_polysacc_biosynth/exp"/>
</dbReference>
<dbReference type="CDD" id="cd05387">
    <property type="entry name" value="BY-kinase"/>
    <property type="match status" value="1"/>
</dbReference>
<reference evidence="13" key="1">
    <citation type="journal article" date="2015" name="Genome Announc.">
        <title>Draft Genome Sequence of Tolypothrix boutellei Strain VB521301.</title>
        <authorList>
            <person name="Chandrababunaidu M.M."/>
            <person name="Singh D."/>
            <person name="Sen D."/>
            <person name="Bhan S."/>
            <person name="Das S."/>
            <person name="Gupta A."/>
            <person name="Adhikary S.P."/>
            <person name="Tripathy S."/>
        </authorList>
    </citation>
    <scope>NUCLEOTIDE SEQUENCE</scope>
    <source>
        <strain evidence="13">VB521301</strain>
    </source>
</reference>
<accession>A0A0C1N3D4</accession>
<keyword evidence="4" id="KW-0547">Nucleotide-binding</keyword>
<dbReference type="InterPro" id="IPR027417">
    <property type="entry name" value="P-loop_NTPase"/>
</dbReference>
<dbReference type="GO" id="GO:0005886">
    <property type="term" value="C:plasma membrane"/>
    <property type="evidence" value="ECO:0007669"/>
    <property type="project" value="UniProtKB-ARBA"/>
</dbReference>
<evidence type="ECO:0000313" key="14">
    <source>
        <dbReference type="Proteomes" id="UP000029738"/>
    </source>
</evidence>
<evidence type="ECO:0000256" key="1">
    <source>
        <dbReference type="ARBA" id="ARBA00007316"/>
    </source>
</evidence>
<dbReference type="Proteomes" id="UP000029738">
    <property type="component" value="Unassembled WGS sequence"/>
</dbReference>
<dbReference type="InterPro" id="IPR025669">
    <property type="entry name" value="AAA_dom"/>
</dbReference>
<feature type="coiled-coil region" evidence="9">
    <location>
        <begin position="362"/>
        <end position="396"/>
    </location>
</feature>
<evidence type="ECO:0000256" key="4">
    <source>
        <dbReference type="ARBA" id="ARBA00022741"/>
    </source>
</evidence>
<reference evidence="12" key="2">
    <citation type="submission" date="2019-11" db="EMBL/GenBank/DDBJ databases">
        <title>Improved Assembly of Tolypothrix boutellei genome.</title>
        <authorList>
            <person name="Sarangi A.N."/>
            <person name="Mukherjee M."/>
            <person name="Ghosh S."/>
            <person name="Singh D."/>
            <person name="Das A."/>
            <person name="Kant S."/>
            <person name="Prusty A."/>
            <person name="Tripathy S."/>
        </authorList>
    </citation>
    <scope>NUCLEOTIDE SEQUENCE</scope>
    <source>
        <strain evidence="12">VB521301</strain>
    </source>
</reference>
<dbReference type="Pfam" id="PF13614">
    <property type="entry name" value="AAA_31"/>
    <property type="match status" value="1"/>
</dbReference>
<evidence type="ECO:0000313" key="13">
    <source>
        <dbReference type="EMBL" id="KIE06941.1"/>
    </source>
</evidence>
<evidence type="ECO:0000259" key="11">
    <source>
        <dbReference type="Pfam" id="PF13807"/>
    </source>
</evidence>
<keyword evidence="5" id="KW-0418">Kinase</keyword>
<evidence type="ECO:0000256" key="3">
    <source>
        <dbReference type="ARBA" id="ARBA00022679"/>
    </source>
</evidence>